<evidence type="ECO:0000313" key="4">
    <source>
        <dbReference type="EMBL" id="GGO86554.1"/>
    </source>
</evidence>
<dbReference type="Gene3D" id="3.40.720.10">
    <property type="entry name" value="Alkaline Phosphatase, subunit A"/>
    <property type="match status" value="1"/>
</dbReference>
<comment type="similarity">
    <text evidence="1">Belongs to the sulfatase family.</text>
</comment>
<dbReference type="Proteomes" id="UP000599578">
    <property type="component" value="Unassembled WGS sequence"/>
</dbReference>
<gene>
    <name evidence="4" type="ORF">GCM10011348_37640</name>
</gene>
<dbReference type="PANTHER" id="PTHR42693:SF53">
    <property type="entry name" value="ENDO-4-O-SULFATASE"/>
    <property type="match status" value="1"/>
</dbReference>
<dbReference type="Pfam" id="PF00884">
    <property type="entry name" value="Sulfatase"/>
    <property type="match status" value="2"/>
</dbReference>
<dbReference type="EMBL" id="BMLT01000011">
    <property type="protein sequence ID" value="GGO86554.1"/>
    <property type="molecule type" value="Genomic_DNA"/>
</dbReference>
<protein>
    <submittedName>
        <fullName evidence="4">Sulfatase</fullName>
    </submittedName>
</protein>
<accession>A0A917ZNN9</accession>
<feature type="domain" description="Sulfatase N-terminal" evidence="3">
    <location>
        <begin position="5"/>
        <end position="149"/>
    </location>
</feature>
<evidence type="ECO:0000256" key="1">
    <source>
        <dbReference type="ARBA" id="ARBA00008779"/>
    </source>
</evidence>
<dbReference type="RefSeq" id="WP_188862170.1">
    <property type="nucleotide sequence ID" value="NZ_BMLT01000011.1"/>
</dbReference>
<evidence type="ECO:0000313" key="5">
    <source>
        <dbReference type="Proteomes" id="UP000599578"/>
    </source>
</evidence>
<comment type="caution">
    <text evidence="4">The sequence shown here is derived from an EMBL/GenBank/DDBJ whole genome shotgun (WGS) entry which is preliminary data.</text>
</comment>
<dbReference type="GO" id="GO:0004065">
    <property type="term" value="F:arylsulfatase activity"/>
    <property type="evidence" value="ECO:0007669"/>
    <property type="project" value="TreeGrafter"/>
</dbReference>
<proteinExistence type="inferred from homology"/>
<evidence type="ECO:0000256" key="2">
    <source>
        <dbReference type="ARBA" id="ARBA00022801"/>
    </source>
</evidence>
<dbReference type="AlphaFoldDB" id="A0A917ZNN9"/>
<dbReference type="PANTHER" id="PTHR42693">
    <property type="entry name" value="ARYLSULFATASE FAMILY MEMBER"/>
    <property type="match status" value="1"/>
</dbReference>
<reference evidence="4 5" key="1">
    <citation type="journal article" date="2014" name="Int. J. Syst. Evol. Microbiol.">
        <title>Complete genome sequence of Corynebacterium casei LMG S-19264T (=DSM 44701T), isolated from a smear-ripened cheese.</title>
        <authorList>
            <consortium name="US DOE Joint Genome Institute (JGI-PGF)"/>
            <person name="Walter F."/>
            <person name="Albersmeier A."/>
            <person name="Kalinowski J."/>
            <person name="Ruckert C."/>
        </authorList>
    </citation>
    <scope>NUCLEOTIDE SEQUENCE [LARGE SCALE GENOMIC DNA]</scope>
    <source>
        <strain evidence="4 5">CGMCC 1.7286</strain>
    </source>
</reference>
<dbReference type="InterPro" id="IPR017850">
    <property type="entry name" value="Alkaline_phosphatase_core_sf"/>
</dbReference>
<evidence type="ECO:0000259" key="3">
    <source>
        <dbReference type="Pfam" id="PF00884"/>
    </source>
</evidence>
<name>A0A917ZNN9_9GAMM</name>
<feature type="domain" description="Sulfatase N-terminal" evidence="3">
    <location>
        <begin position="218"/>
        <end position="410"/>
    </location>
</feature>
<keyword evidence="5" id="KW-1185">Reference proteome</keyword>
<keyword evidence="2" id="KW-0378">Hydrolase</keyword>
<dbReference type="InterPro" id="IPR000917">
    <property type="entry name" value="Sulfatase_N"/>
</dbReference>
<sequence length="522" mass="59400">MSRKPNFVLIVSDQQRADWLGCYGHPVLNTPNIDKLAAQGIRFDEFHTASPVCMPNRASILTGRYPSVHGLRYNGCALSSRANTFVEVLSASGYQTAAIGKSHLQPFTSNDAPFGDALAKKYQGPIAEAWKDDFKPYVHEEPSQYESDERYAFPTPYYGFEHVDMVTDHGDRAGGHYLQWLRHQTPDWERMRDPKEQFEHDYTCPQAKKTKMPEELYPTRYIENQAVEWINEQADPEQPFFLFVSFPDPHHPFNPPGKYWDRYQPGQFELDVRAEDLKIPVPLVEFARQRLAKGEYPDTPQEAFAATEQHCKEAMALTGGMIDMIDDAVGSITAALRARGLDDNTVIIYTADHGDYLGDANMLLKGPWMRKSIHRVPFIWRDPEATAGQVTDHLGSAIDIGPTIMARAGIDPYFGIQGRDLLADIEAGEGRSQLLIEHNDNVPRMGLKRASRSRTLYSHDWRLTLYPGEDWGELYDTKADPLHLHNLWFDPAYNRKKGELMEQLALEITATMDESPRAIRRA</sequence>
<organism evidence="4 5">
    <name type="scientific">Marinobacterium nitratireducens</name>
    <dbReference type="NCBI Taxonomy" id="518897"/>
    <lineage>
        <taxon>Bacteria</taxon>
        <taxon>Pseudomonadati</taxon>
        <taxon>Pseudomonadota</taxon>
        <taxon>Gammaproteobacteria</taxon>
        <taxon>Oceanospirillales</taxon>
        <taxon>Oceanospirillaceae</taxon>
        <taxon>Marinobacterium</taxon>
    </lineage>
</organism>
<dbReference type="InterPro" id="IPR050738">
    <property type="entry name" value="Sulfatase"/>
</dbReference>
<dbReference type="SUPFAM" id="SSF53649">
    <property type="entry name" value="Alkaline phosphatase-like"/>
    <property type="match status" value="1"/>
</dbReference>